<dbReference type="GO" id="GO:0043542">
    <property type="term" value="P:endothelial cell migration"/>
    <property type="evidence" value="ECO:0007669"/>
    <property type="project" value="TreeGrafter"/>
</dbReference>
<dbReference type="GO" id="GO:0030139">
    <property type="term" value="C:endocytic vesicle"/>
    <property type="evidence" value="ECO:0007669"/>
    <property type="project" value="TreeGrafter"/>
</dbReference>
<dbReference type="InterPro" id="IPR040181">
    <property type="entry name" value="PKHG5/7"/>
</dbReference>
<dbReference type="EMBL" id="JXLN01009872">
    <property type="protein sequence ID" value="KPM04669.1"/>
    <property type="molecule type" value="Genomic_DNA"/>
</dbReference>
<feature type="region of interest" description="Disordered" evidence="1">
    <location>
        <begin position="52"/>
        <end position="89"/>
    </location>
</feature>
<evidence type="ECO:0000256" key="1">
    <source>
        <dbReference type="SAM" id="MobiDB-lite"/>
    </source>
</evidence>
<sequence>MEQLTELLKQYSDNGIPDPKHLLPITVSSNRLNHHLRASSLSITGYFSNSGPSNLNSPNTPPSPNSIINPQLSPSSTSTTLLSTTKNSLSTTDLHRLNSQSNHLHQNNYHLSLQSNSSREAQVPGQMISSTSFDASVDSYYYLEPEWRSIVDDVDSLTGRIQSQNEAIWELLQTEVFYIRRLKVINDVFIACLLNLQNECLLTEK</sequence>
<dbReference type="VEuPathDB" id="VectorBase:SSCA006545"/>
<dbReference type="Proteomes" id="UP000616769">
    <property type="component" value="Unassembled WGS sequence"/>
</dbReference>
<proteinExistence type="predicted"/>
<dbReference type="GO" id="GO:0007266">
    <property type="term" value="P:Rho protein signal transduction"/>
    <property type="evidence" value="ECO:0007669"/>
    <property type="project" value="TreeGrafter"/>
</dbReference>
<gene>
    <name evidence="2" type="ORF">QR98_0031200</name>
</gene>
<dbReference type="AlphaFoldDB" id="A0A132A1I7"/>
<reference evidence="2 3" key="1">
    <citation type="journal article" date="2015" name="Parasit. Vectors">
        <title>Draft genome of the scabies mite.</title>
        <authorList>
            <person name="Rider S.D.Jr."/>
            <person name="Morgan M.S."/>
            <person name="Arlian L.G."/>
        </authorList>
    </citation>
    <scope>NUCLEOTIDE SEQUENCE [LARGE SCALE GENOMIC DNA]</scope>
    <source>
        <strain evidence="2">Arlian Lab</strain>
    </source>
</reference>
<dbReference type="Gene3D" id="1.20.900.10">
    <property type="entry name" value="Dbl homology (DH) domain"/>
    <property type="match status" value="1"/>
</dbReference>
<evidence type="ECO:0000313" key="2">
    <source>
        <dbReference type="EMBL" id="KPM04669.1"/>
    </source>
</evidence>
<dbReference type="GO" id="GO:0030424">
    <property type="term" value="C:axon"/>
    <property type="evidence" value="ECO:0007669"/>
    <property type="project" value="TreeGrafter"/>
</dbReference>
<accession>A0A132A1I7</accession>
<protein>
    <submittedName>
        <fullName evidence="2">Rho guanine exchange factor-like protein 1</fullName>
    </submittedName>
</protein>
<dbReference type="SUPFAM" id="SSF48065">
    <property type="entry name" value="DBL homology domain (DH-domain)"/>
    <property type="match status" value="1"/>
</dbReference>
<dbReference type="OrthoDB" id="5585231at2759"/>
<dbReference type="GO" id="GO:0005886">
    <property type="term" value="C:plasma membrane"/>
    <property type="evidence" value="ECO:0007669"/>
    <property type="project" value="TreeGrafter"/>
</dbReference>
<organism evidence="2 3">
    <name type="scientific">Sarcoptes scabiei</name>
    <name type="common">Itch mite</name>
    <name type="synonym">Acarus scabiei</name>
    <dbReference type="NCBI Taxonomy" id="52283"/>
    <lineage>
        <taxon>Eukaryota</taxon>
        <taxon>Metazoa</taxon>
        <taxon>Ecdysozoa</taxon>
        <taxon>Arthropoda</taxon>
        <taxon>Chelicerata</taxon>
        <taxon>Arachnida</taxon>
        <taxon>Acari</taxon>
        <taxon>Acariformes</taxon>
        <taxon>Sarcoptiformes</taxon>
        <taxon>Astigmata</taxon>
        <taxon>Psoroptidia</taxon>
        <taxon>Sarcoptoidea</taxon>
        <taxon>Sarcoptidae</taxon>
        <taxon>Sarcoptinae</taxon>
        <taxon>Sarcoptes</taxon>
    </lineage>
</organism>
<comment type="caution">
    <text evidence="2">The sequence shown here is derived from an EMBL/GenBank/DDBJ whole genome shotgun (WGS) entry which is preliminary data.</text>
</comment>
<dbReference type="InterPro" id="IPR035899">
    <property type="entry name" value="DBL_dom_sf"/>
</dbReference>
<evidence type="ECO:0000313" key="3">
    <source>
        <dbReference type="Proteomes" id="UP000616769"/>
    </source>
</evidence>
<name>A0A132A1I7_SARSC</name>
<feature type="compositionally biased region" description="Low complexity" evidence="1">
    <location>
        <begin position="65"/>
        <end position="89"/>
    </location>
</feature>
<dbReference type="PANTHER" id="PTHR13217">
    <property type="entry name" value="PLECKSTRIN HOMOLOGY DOMAIN-CONTAINING FAMILY G MEMBER 7"/>
    <property type="match status" value="1"/>
</dbReference>
<dbReference type="PANTHER" id="PTHR13217:SF11">
    <property type="entry name" value="PLECKSTRIN HOMOLOGY DOMAIN-CONTAINING FAMILY G MEMBER 5"/>
    <property type="match status" value="1"/>
</dbReference>